<dbReference type="AlphaFoldDB" id="A0A194W294"/>
<keyword evidence="3" id="KW-1185">Reference proteome</keyword>
<gene>
    <name evidence="2" type="ORF">VM1G_05716</name>
</gene>
<evidence type="ECO:0000313" key="2">
    <source>
        <dbReference type="EMBL" id="KUI70584.1"/>
    </source>
</evidence>
<dbReference type="EMBL" id="CM003103">
    <property type="protein sequence ID" value="KUI70584.1"/>
    <property type="molecule type" value="Genomic_DNA"/>
</dbReference>
<name>A0A194W294_CYTMA</name>
<feature type="domain" description="Cyanovirin-N" evidence="1">
    <location>
        <begin position="3"/>
        <end position="107"/>
    </location>
</feature>
<dbReference type="InterPro" id="IPR011058">
    <property type="entry name" value="Cyanovirin-N"/>
</dbReference>
<dbReference type="SMR" id="A0A194W294"/>
<dbReference type="SUPFAM" id="SSF51322">
    <property type="entry name" value="Cyanovirin-N"/>
    <property type="match status" value="1"/>
</dbReference>
<dbReference type="InterPro" id="IPR036673">
    <property type="entry name" value="Cyanovirin-N_sf"/>
</dbReference>
<dbReference type="PANTHER" id="PTHR42076">
    <property type="entry name" value="CYANOVIRIN-N HOMOLOG"/>
    <property type="match status" value="1"/>
</dbReference>
<proteinExistence type="predicted"/>
<accession>A0A194W294</accession>
<organism evidence="2 3">
    <name type="scientific">Cytospora mali</name>
    <name type="common">Apple Valsa canker fungus</name>
    <name type="synonym">Valsa mali</name>
    <dbReference type="NCBI Taxonomy" id="578113"/>
    <lineage>
        <taxon>Eukaryota</taxon>
        <taxon>Fungi</taxon>
        <taxon>Dikarya</taxon>
        <taxon>Ascomycota</taxon>
        <taxon>Pezizomycotina</taxon>
        <taxon>Sordariomycetes</taxon>
        <taxon>Sordariomycetidae</taxon>
        <taxon>Diaporthales</taxon>
        <taxon>Cytosporaceae</taxon>
        <taxon>Cytospora</taxon>
    </lineage>
</organism>
<dbReference type="SMART" id="SM01111">
    <property type="entry name" value="CVNH"/>
    <property type="match status" value="1"/>
</dbReference>
<dbReference type="Proteomes" id="UP000078559">
    <property type="component" value="Chromosome 6"/>
</dbReference>
<sequence>MSNFHHTADIPSIRVDEGHVLHCRIVREDGEHVDARIDLNSCIGNENGHFQWGGQNFAETAREIRFNIEGETQPILRAQLKSLDDQWEDRDINLTERIMNRDGQLVFEL</sequence>
<reference evidence="2" key="1">
    <citation type="submission" date="2014-12" db="EMBL/GenBank/DDBJ databases">
        <title>Genome Sequence of Valsa Canker Pathogens Uncovers a Specific Adaption of Colonization on Woody Bark.</title>
        <authorList>
            <person name="Yin Z."/>
            <person name="Liu H."/>
            <person name="Gao X."/>
            <person name="Li Z."/>
            <person name="Song N."/>
            <person name="Ke X."/>
            <person name="Dai Q."/>
            <person name="Wu Y."/>
            <person name="Sun Y."/>
            <person name="Xu J.-R."/>
            <person name="Kang Z.K."/>
            <person name="Wang L."/>
            <person name="Huang L."/>
        </authorList>
    </citation>
    <scope>NUCLEOTIDE SEQUENCE [LARGE SCALE GENOMIC DNA]</scope>
    <source>
        <strain evidence="2">03-8</strain>
    </source>
</reference>
<evidence type="ECO:0000313" key="3">
    <source>
        <dbReference type="Proteomes" id="UP000078559"/>
    </source>
</evidence>
<dbReference type="PANTHER" id="PTHR42076:SF1">
    <property type="entry name" value="CYANOVIRIN-N DOMAIN-CONTAINING PROTEIN"/>
    <property type="match status" value="1"/>
</dbReference>
<dbReference type="Gene3D" id="2.30.60.10">
    <property type="entry name" value="Cyanovirin-N"/>
    <property type="match status" value="1"/>
</dbReference>
<dbReference type="OrthoDB" id="2441380at2759"/>
<protein>
    <recommendedName>
        <fullName evidence="1">Cyanovirin-N domain-containing protein</fullName>
    </recommendedName>
</protein>
<evidence type="ECO:0000259" key="1">
    <source>
        <dbReference type="SMART" id="SM01111"/>
    </source>
</evidence>
<dbReference type="Pfam" id="PF08881">
    <property type="entry name" value="CVNH"/>
    <property type="match status" value="1"/>
</dbReference>